<feature type="transmembrane region" description="Helical" evidence="6">
    <location>
        <begin position="339"/>
        <end position="360"/>
    </location>
</feature>
<dbReference type="PANTHER" id="PTHR23501:SF200">
    <property type="entry name" value="TRANSPORTER, PUTATIVE (AFU_ORTHOLOGUE AFUA_3G01360)-RELATED"/>
    <property type="match status" value="1"/>
</dbReference>
<accession>A0AA38VL11</accession>
<evidence type="ECO:0000259" key="7">
    <source>
        <dbReference type="PROSITE" id="PS50850"/>
    </source>
</evidence>
<evidence type="ECO:0000313" key="8">
    <source>
        <dbReference type="EMBL" id="KAJ9138079.1"/>
    </source>
</evidence>
<dbReference type="InterPro" id="IPR011701">
    <property type="entry name" value="MFS"/>
</dbReference>
<feature type="transmembrane region" description="Helical" evidence="6">
    <location>
        <begin position="468"/>
        <end position="491"/>
    </location>
</feature>
<evidence type="ECO:0000256" key="2">
    <source>
        <dbReference type="ARBA" id="ARBA00022692"/>
    </source>
</evidence>
<feature type="transmembrane region" description="Helical" evidence="6">
    <location>
        <begin position="96"/>
        <end position="117"/>
    </location>
</feature>
<proteinExistence type="predicted"/>
<keyword evidence="4 6" id="KW-0472">Membrane</keyword>
<dbReference type="Pfam" id="PF07690">
    <property type="entry name" value="MFS_1"/>
    <property type="match status" value="1"/>
</dbReference>
<dbReference type="InterPro" id="IPR036259">
    <property type="entry name" value="MFS_trans_sf"/>
</dbReference>
<feature type="transmembrane region" description="Helical" evidence="6">
    <location>
        <begin position="544"/>
        <end position="563"/>
    </location>
</feature>
<evidence type="ECO:0000256" key="4">
    <source>
        <dbReference type="ARBA" id="ARBA00023136"/>
    </source>
</evidence>
<reference evidence="8" key="1">
    <citation type="submission" date="2022-07" db="EMBL/GenBank/DDBJ databases">
        <title>Fungi with potential for degradation of polypropylene.</title>
        <authorList>
            <person name="Gostincar C."/>
        </authorList>
    </citation>
    <scope>NUCLEOTIDE SEQUENCE</scope>
    <source>
        <strain evidence="8">EXF-13308</strain>
    </source>
</reference>
<dbReference type="GO" id="GO:0005886">
    <property type="term" value="C:plasma membrane"/>
    <property type="evidence" value="ECO:0007669"/>
    <property type="project" value="TreeGrafter"/>
</dbReference>
<feature type="transmembrane region" description="Helical" evidence="6">
    <location>
        <begin position="405"/>
        <end position="422"/>
    </location>
</feature>
<keyword evidence="3 6" id="KW-1133">Transmembrane helix</keyword>
<evidence type="ECO:0000256" key="3">
    <source>
        <dbReference type="ARBA" id="ARBA00022989"/>
    </source>
</evidence>
<gene>
    <name evidence="8" type="ORF">NKR23_g8653</name>
</gene>
<keyword evidence="9" id="KW-1185">Reference proteome</keyword>
<comment type="subcellular location">
    <subcellularLocation>
        <location evidence="1">Membrane</location>
        <topology evidence="1">Multi-pass membrane protein</topology>
    </subcellularLocation>
</comment>
<evidence type="ECO:0000256" key="6">
    <source>
        <dbReference type="SAM" id="Phobius"/>
    </source>
</evidence>
<feature type="domain" description="Major facilitator superfamily (MFS) profile" evidence="7">
    <location>
        <begin position="65"/>
        <end position="567"/>
    </location>
</feature>
<dbReference type="GO" id="GO:0015343">
    <property type="term" value="F:siderophore-iron transmembrane transporter activity"/>
    <property type="evidence" value="ECO:0007669"/>
    <property type="project" value="TreeGrafter"/>
</dbReference>
<feature type="compositionally biased region" description="Polar residues" evidence="5">
    <location>
        <begin position="1"/>
        <end position="13"/>
    </location>
</feature>
<feature type="transmembrane region" description="Helical" evidence="6">
    <location>
        <begin position="434"/>
        <end position="456"/>
    </location>
</feature>
<feature type="transmembrane region" description="Helical" evidence="6">
    <location>
        <begin position="380"/>
        <end position="398"/>
    </location>
</feature>
<evidence type="ECO:0000256" key="5">
    <source>
        <dbReference type="SAM" id="MobiDB-lite"/>
    </source>
</evidence>
<evidence type="ECO:0000313" key="9">
    <source>
        <dbReference type="Proteomes" id="UP001174694"/>
    </source>
</evidence>
<dbReference type="AlphaFoldDB" id="A0AA38VL11"/>
<comment type="caution">
    <text evidence="8">The sequence shown here is derived from an EMBL/GenBank/DDBJ whole genome shotgun (WGS) entry which is preliminary data.</text>
</comment>
<feature type="transmembrane region" description="Helical" evidence="6">
    <location>
        <begin position="55"/>
        <end position="76"/>
    </location>
</feature>
<keyword evidence="2 6" id="KW-0812">Transmembrane</keyword>
<evidence type="ECO:0000256" key="1">
    <source>
        <dbReference type="ARBA" id="ARBA00004141"/>
    </source>
</evidence>
<name>A0AA38VL11_9PEZI</name>
<feature type="transmembrane region" description="Helical" evidence="6">
    <location>
        <begin position="187"/>
        <end position="206"/>
    </location>
</feature>
<feature type="region of interest" description="Disordered" evidence="5">
    <location>
        <begin position="1"/>
        <end position="30"/>
    </location>
</feature>
<dbReference type="PROSITE" id="PS50850">
    <property type="entry name" value="MFS"/>
    <property type="match status" value="1"/>
</dbReference>
<dbReference type="InterPro" id="IPR020846">
    <property type="entry name" value="MFS_dom"/>
</dbReference>
<dbReference type="SUPFAM" id="SSF103473">
    <property type="entry name" value="MFS general substrate transporter"/>
    <property type="match status" value="2"/>
</dbReference>
<feature type="transmembrane region" description="Helical" evidence="6">
    <location>
        <begin position="153"/>
        <end position="175"/>
    </location>
</feature>
<organism evidence="8 9">
    <name type="scientific">Pleurostoma richardsiae</name>
    <dbReference type="NCBI Taxonomy" id="41990"/>
    <lineage>
        <taxon>Eukaryota</taxon>
        <taxon>Fungi</taxon>
        <taxon>Dikarya</taxon>
        <taxon>Ascomycota</taxon>
        <taxon>Pezizomycotina</taxon>
        <taxon>Sordariomycetes</taxon>
        <taxon>Sordariomycetidae</taxon>
        <taxon>Calosphaeriales</taxon>
        <taxon>Pleurostomataceae</taxon>
        <taxon>Pleurostoma</taxon>
    </lineage>
</organism>
<feature type="transmembrane region" description="Helical" evidence="6">
    <location>
        <begin position="218"/>
        <end position="242"/>
    </location>
</feature>
<feature type="transmembrane region" description="Helical" evidence="6">
    <location>
        <begin position="300"/>
        <end position="319"/>
    </location>
</feature>
<dbReference type="Proteomes" id="UP001174694">
    <property type="component" value="Unassembled WGS sequence"/>
</dbReference>
<dbReference type="Gene3D" id="1.20.1250.20">
    <property type="entry name" value="MFS general substrate transporter like domains"/>
    <property type="match status" value="2"/>
</dbReference>
<feature type="transmembrane region" description="Helical" evidence="6">
    <location>
        <begin position="263"/>
        <end position="288"/>
    </location>
</feature>
<protein>
    <submittedName>
        <fullName evidence="8">Major facilitator superfamily domain-containing protein</fullName>
    </submittedName>
</protein>
<dbReference type="PANTHER" id="PTHR23501">
    <property type="entry name" value="MAJOR FACILITATOR SUPERFAMILY"/>
    <property type="match status" value="1"/>
</dbReference>
<dbReference type="EMBL" id="JANBVO010000031">
    <property type="protein sequence ID" value="KAJ9138079.1"/>
    <property type="molecule type" value="Genomic_DNA"/>
</dbReference>
<feature type="transmembrane region" description="Helical" evidence="6">
    <location>
        <begin position="129"/>
        <end position="147"/>
    </location>
</feature>
<sequence length="609" mass="66070">MKSPSEPATTTNAGLEPIQPVATNNNDNDVESLKNAPIAVEISDEGARRIELVQLVWGNHGKLVAFSAIALCMVVYELDVTTFNTYWTYALSDFQSLASSAALAAAGDLAFSLVKPIYAKTSDIVGRGYIYPFATTLACIGLIVAATSKGFPAFAVGTILRLLGLSGINSMNAIVIADVTTTRQRGFGVTFQFWPYLILPWVVSYMVSKVVSPGGIGWAWGIGITAIIFPIGTVFITTFLLKNERRAKKLELVSRPKISFYQFCSHVDLGGLAIMIISLAFILVPLSIASLQKHGYRTPWIIALIIIGGLGIFLAFPLYEGKVAVHPIFPLRYARHRAIGLAFLIYFTDAMAAAASHGYLYNWALIAHNFTILEATNLNFINSVLTFFSGMIFGLIIWRTRTYKWWILAGCVIRLVGYGVMFRIRSGSPTMAEIFIVQVIQGVGDGIVQIGGYVAATINVPHSETAQMTALVVTIGMLGTSVGNAISGAIYTGTFREQLAKELGSKATPELISNVFNSITVGIPAWGTPERTAINIAYNSVTSFFFIAAMAIIVPGFVLVYFLPNQKLNDSQNLLEDHGMFGNSQQIIIEGHATRTGPRAPETSEMRAL</sequence>